<keyword evidence="1" id="KW-0175">Coiled coil</keyword>
<evidence type="ECO:0000259" key="3">
    <source>
        <dbReference type="PROSITE" id="PS50883"/>
    </source>
</evidence>
<dbReference type="Gene3D" id="3.30.70.270">
    <property type="match status" value="1"/>
</dbReference>
<dbReference type="EMBL" id="LXKT01000025">
    <property type="protein sequence ID" value="OCJ34157.1"/>
    <property type="molecule type" value="Genomic_DNA"/>
</dbReference>
<dbReference type="InterPro" id="IPR052155">
    <property type="entry name" value="Biofilm_reg_signaling"/>
</dbReference>
<dbReference type="Proteomes" id="UP000093451">
    <property type="component" value="Unassembled WGS sequence"/>
</dbReference>
<feature type="domain" description="EAL" evidence="3">
    <location>
        <begin position="488"/>
        <end position="737"/>
    </location>
</feature>
<dbReference type="Gene3D" id="3.20.20.450">
    <property type="entry name" value="EAL domain"/>
    <property type="match status" value="1"/>
</dbReference>
<feature type="coiled-coil region" evidence="1">
    <location>
        <begin position="474"/>
        <end position="501"/>
    </location>
</feature>
<feature type="transmembrane region" description="Helical" evidence="2">
    <location>
        <begin position="32"/>
        <end position="55"/>
    </location>
</feature>
<dbReference type="RefSeq" id="WP_003516234.1">
    <property type="nucleotide sequence ID" value="NZ_CP048574.1"/>
</dbReference>
<evidence type="ECO:0000259" key="4">
    <source>
        <dbReference type="PROSITE" id="PS50887"/>
    </source>
</evidence>
<keyword evidence="2" id="KW-0812">Transmembrane</keyword>
<dbReference type="Pfam" id="PF00563">
    <property type="entry name" value="EAL"/>
    <property type="match status" value="1"/>
</dbReference>
<dbReference type="PROSITE" id="PS50887">
    <property type="entry name" value="GGDEF"/>
    <property type="match status" value="1"/>
</dbReference>
<gene>
    <name evidence="6" type="ORF">A6U91_14710</name>
    <name evidence="5" type="ORF">G6M46_05085</name>
    <name evidence="7" type="ORF">G6M86_16480</name>
</gene>
<reference evidence="5" key="2">
    <citation type="journal article" date="2020" name="Science">
        <title>Unexpected conservation and global transmission of agrobacterial virulence plasmids.</title>
        <authorList>
            <person name="Weisberg A.J."/>
            <person name="Davis E.W. 2nd"/>
            <person name="Tabima J."/>
            <person name="Belcher M.S."/>
            <person name="Miller M."/>
            <person name="Kuo C.H."/>
            <person name="Loper J.E."/>
            <person name="Grunwald N.J."/>
            <person name="Putnam M.L."/>
            <person name="Chang J.H."/>
        </authorList>
    </citation>
    <scope>NUCLEOTIDE SEQUENCE</scope>
    <source>
        <strain evidence="5">17-1853-1a</strain>
    </source>
</reference>
<dbReference type="NCBIfam" id="TIGR00254">
    <property type="entry name" value="GGDEF"/>
    <property type="match status" value="1"/>
</dbReference>
<proteinExistence type="predicted"/>
<dbReference type="InterPro" id="IPR029787">
    <property type="entry name" value="Nucleotide_cyclase"/>
</dbReference>
<dbReference type="PANTHER" id="PTHR44757:SF2">
    <property type="entry name" value="BIOFILM ARCHITECTURE MAINTENANCE PROTEIN MBAA"/>
    <property type="match status" value="1"/>
</dbReference>
<dbReference type="Pfam" id="PF00990">
    <property type="entry name" value="GGDEF"/>
    <property type="match status" value="1"/>
</dbReference>
<dbReference type="Proteomes" id="UP000702952">
    <property type="component" value="Unassembled WGS sequence"/>
</dbReference>
<evidence type="ECO:0000313" key="5">
    <source>
        <dbReference type="EMBL" id="NTC27533.1"/>
    </source>
</evidence>
<dbReference type="InterPro" id="IPR007892">
    <property type="entry name" value="CHASE4"/>
</dbReference>
<dbReference type="GeneID" id="92773769"/>
<dbReference type="AlphaFoldDB" id="A0A8A5PCZ9"/>
<dbReference type="CDD" id="cd01948">
    <property type="entry name" value="EAL"/>
    <property type="match status" value="1"/>
</dbReference>
<evidence type="ECO:0000313" key="7">
    <source>
        <dbReference type="EMBL" id="QTG14894.1"/>
    </source>
</evidence>
<dbReference type="SUPFAM" id="SSF141868">
    <property type="entry name" value="EAL domain-like"/>
    <property type="match status" value="1"/>
</dbReference>
<keyword evidence="2" id="KW-0472">Membrane</keyword>
<dbReference type="CDD" id="cd01949">
    <property type="entry name" value="GGDEF"/>
    <property type="match status" value="1"/>
</dbReference>
<dbReference type="PANTHER" id="PTHR44757">
    <property type="entry name" value="DIGUANYLATE CYCLASE DGCP"/>
    <property type="match status" value="1"/>
</dbReference>
<keyword evidence="2" id="KW-1133">Transmembrane helix</keyword>
<evidence type="ECO:0000256" key="2">
    <source>
        <dbReference type="SAM" id="Phobius"/>
    </source>
</evidence>
<dbReference type="SMART" id="SM00267">
    <property type="entry name" value="GGDEF"/>
    <property type="match status" value="1"/>
</dbReference>
<dbReference type="EMBL" id="CP049217">
    <property type="protein sequence ID" value="QTG14894.1"/>
    <property type="molecule type" value="Genomic_DNA"/>
</dbReference>
<dbReference type="Proteomes" id="UP000663946">
    <property type="component" value="Chromosome 2"/>
</dbReference>
<evidence type="ECO:0000256" key="1">
    <source>
        <dbReference type="SAM" id="Coils"/>
    </source>
</evidence>
<evidence type="ECO:0000313" key="6">
    <source>
        <dbReference type="EMBL" id="OCJ34157.1"/>
    </source>
</evidence>
<dbReference type="Pfam" id="PF05228">
    <property type="entry name" value="CHASE4"/>
    <property type="match status" value="1"/>
</dbReference>
<feature type="transmembrane region" description="Helical" evidence="2">
    <location>
        <begin position="279"/>
        <end position="302"/>
    </location>
</feature>
<accession>A0A8A5PCZ9</accession>
<evidence type="ECO:0000313" key="9">
    <source>
        <dbReference type="Proteomes" id="UP000702952"/>
    </source>
</evidence>
<dbReference type="InterPro" id="IPR000160">
    <property type="entry name" value="GGDEF_dom"/>
</dbReference>
<dbReference type="EMBL" id="JAAMAY010000006">
    <property type="protein sequence ID" value="NTC27533.1"/>
    <property type="molecule type" value="Genomic_DNA"/>
</dbReference>
<dbReference type="SMART" id="SM00052">
    <property type="entry name" value="EAL"/>
    <property type="match status" value="1"/>
</dbReference>
<dbReference type="InterPro" id="IPR043128">
    <property type="entry name" value="Rev_trsase/Diguanyl_cyclase"/>
</dbReference>
<feature type="domain" description="GGDEF" evidence="4">
    <location>
        <begin position="346"/>
        <end position="479"/>
    </location>
</feature>
<reference evidence="7" key="3">
    <citation type="submission" date="2020-02" db="EMBL/GenBank/DDBJ databases">
        <title>Unexpected conservation and global transmission of agrobacterial virulence plasmids.</title>
        <authorList>
            <person name="Weisberg A.J."/>
            <person name="Davis E.W. II"/>
            <person name="Tabima J.R."/>
            <person name="Belcher M.S."/>
            <person name="Miller M."/>
            <person name="Kuo C.-H."/>
            <person name="Loper J.E."/>
            <person name="Grunwald N.J."/>
            <person name="Putnam M.L."/>
            <person name="Chang J.H."/>
        </authorList>
    </citation>
    <scope>NUCLEOTIDE SEQUENCE</scope>
    <source>
        <strain evidence="7">Q15/94</strain>
    </source>
</reference>
<dbReference type="PROSITE" id="PS50883">
    <property type="entry name" value="EAL"/>
    <property type="match status" value="1"/>
</dbReference>
<sequence length="749" mass="81769">MFPSQDDAFEGDFMRIAPRNIGEYLPVGRRTAVGVVLSTFALVLLIVTALVLSALSQVRERANSLDNARSRETTAGALVTFRDQLGATLNDYAAWDDAADYVYAPDRFDWVASNYGEMTVNSDLFDTAVVLDEDGKVRMAYQNGKPVAWKPHDYFAEGLKEMIERVRSMRPGIASQVTGFVKTRDGVAATGVALVRLKSGVLPPVGSERRYLIFARHLKQATVDKLARNYVIDGLQLQYGDGPATNHVDVVNPLGDVLARLVWRSQLPGDVSFHEARPVVFTALGIAGTFFLVLLIIGSATLDRLKADEAAAREEALRDRLSGLSNRAGLFSKLNRMVGKARHDKTDIKLLYLDLDGFKEINDSYGHAAGDRLIKGVAAALRVLVPEDAVLARLGGDEFAIAIQGNDVWSEGRKLCQALLELFTEPFSIGERVASIGCSIGTSVSRAGDINGEELLRRADMAMYQAKENGRGRYVAYELKMDALREEKLQLEADLRYAILNDEISVVYQPVVNAATRSITGVEALARWQRPGYGFVPPDIFIAAAETSGLIERLGLLVLRKACETAGQWPSIKLSVNISPVQFRNPAFSGNVADILAATQTPTARLRLEMTEGYFIQNPERASAAIDKLKQLGLHIALDDFGAGFASVGYLRRFGFDRMKIDRSLVMALEQGGRSLEMLQATVALAKSLDIPVTAEGVETEEQAAILHLCGCDELQGYLFSKPVAAEEITAMLEEQTAPLFALRAGAKG</sequence>
<dbReference type="SUPFAM" id="SSF55073">
    <property type="entry name" value="Nucleotide cyclase"/>
    <property type="match status" value="1"/>
</dbReference>
<reference evidence="6 8" key="1">
    <citation type="journal article" date="2016" name="PeerJ">
        <title>Gall-ID: tools for genotyping gall-causing phytopathogenic bacteria.</title>
        <authorList>
            <person name="Davis E.W.II."/>
            <person name="Weisberg A.J."/>
            <person name="Tabima J.F."/>
            <person name="Grunwald N.J."/>
            <person name="Chang J.H."/>
        </authorList>
    </citation>
    <scope>NUCLEOTIDE SEQUENCE [LARGE SCALE GENOMIC DNA]</scope>
    <source>
        <strain evidence="6 8">N2/73</strain>
    </source>
</reference>
<organism evidence="5 9">
    <name type="scientific">Agrobacterium tumefaciens</name>
    <dbReference type="NCBI Taxonomy" id="358"/>
    <lineage>
        <taxon>Bacteria</taxon>
        <taxon>Pseudomonadati</taxon>
        <taxon>Pseudomonadota</taxon>
        <taxon>Alphaproteobacteria</taxon>
        <taxon>Hyphomicrobiales</taxon>
        <taxon>Rhizobiaceae</taxon>
        <taxon>Rhizobium/Agrobacterium group</taxon>
        <taxon>Agrobacterium</taxon>
        <taxon>Agrobacterium tumefaciens complex</taxon>
    </lineage>
</organism>
<dbReference type="InterPro" id="IPR001633">
    <property type="entry name" value="EAL_dom"/>
</dbReference>
<protein>
    <submittedName>
        <fullName evidence="6">Diguanylate cyclase</fullName>
    </submittedName>
    <submittedName>
        <fullName evidence="5">EAL domain-containing protein</fullName>
    </submittedName>
</protein>
<evidence type="ECO:0000313" key="8">
    <source>
        <dbReference type="Proteomes" id="UP000093451"/>
    </source>
</evidence>
<dbReference type="InterPro" id="IPR035919">
    <property type="entry name" value="EAL_sf"/>
</dbReference>
<name>A0A8A5PCZ9_AGRTU</name>